<dbReference type="RefSeq" id="WP_142492261.1">
    <property type="nucleotide sequence ID" value="NZ_FXTO01000003.1"/>
</dbReference>
<keyword evidence="3" id="KW-1185">Reference proteome</keyword>
<dbReference type="EMBL" id="FXTO01000003">
    <property type="protein sequence ID" value="SMO45592.1"/>
    <property type="molecule type" value="Genomic_DNA"/>
</dbReference>
<protein>
    <submittedName>
        <fullName evidence="2">Hemerythrin HHE cation binding domain-containing protein</fullName>
    </submittedName>
</protein>
<sequence>MTQYSIHTRQGLPEVWQTLLRDYPREAWPDHPNFTRPIRKWMGAHVNFRQMAGLLRGQSKEMMDKTLDPARFQANLGHYGHALVQHLHGHHAWEDHRFFPELAGAAPRFIRGLDMLETDHTEMDALLERFSRAGNRYLQLMQMSPDDAPQELPDLMQQSQALEQFLNRHLTDEEDLVVPILLHHKMRG</sequence>
<name>A0A521BET7_9RHOB</name>
<accession>A0A521BET7</accession>
<evidence type="ECO:0000313" key="2">
    <source>
        <dbReference type="EMBL" id="SMO45592.1"/>
    </source>
</evidence>
<dbReference type="OrthoDB" id="6077989at2"/>
<gene>
    <name evidence="2" type="ORF">SAMN06265173_10318</name>
</gene>
<dbReference type="AlphaFoldDB" id="A0A521BET7"/>
<dbReference type="Gene3D" id="1.20.120.520">
    <property type="entry name" value="nmb1532 protein domain like"/>
    <property type="match status" value="1"/>
</dbReference>
<evidence type="ECO:0000259" key="1">
    <source>
        <dbReference type="Pfam" id="PF01814"/>
    </source>
</evidence>
<organism evidence="2 3">
    <name type="scientific">Thalassovita litoralis</name>
    <dbReference type="NCBI Taxonomy" id="1010611"/>
    <lineage>
        <taxon>Bacteria</taxon>
        <taxon>Pseudomonadati</taxon>
        <taxon>Pseudomonadota</taxon>
        <taxon>Alphaproteobacteria</taxon>
        <taxon>Rhodobacterales</taxon>
        <taxon>Roseobacteraceae</taxon>
        <taxon>Thalassovita</taxon>
    </lineage>
</organism>
<feature type="domain" description="Hemerythrin-like" evidence="1">
    <location>
        <begin position="37"/>
        <end position="181"/>
    </location>
</feature>
<dbReference type="InterPro" id="IPR012312">
    <property type="entry name" value="Hemerythrin-like"/>
</dbReference>
<dbReference type="Proteomes" id="UP000316030">
    <property type="component" value="Unassembled WGS sequence"/>
</dbReference>
<evidence type="ECO:0000313" key="3">
    <source>
        <dbReference type="Proteomes" id="UP000316030"/>
    </source>
</evidence>
<dbReference type="Pfam" id="PF01814">
    <property type="entry name" value="Hemerythrin"/>
    <property type="match status" value="1"/>
</dbReference>
<reference evidence="2 3" key="1">
    <citation type="submission" date="2017-05" db="EMBL/GenBank/DDBJ databases">
        <authorList>
            <person name="Varghese N."/>
            <person name="Submissions S."/>
        </authorList>
    </citation>
    <scope>NUCLEOTIDE SEQUENCE [LARGE SCALE GENOMIC DNA]</scope>
    <source>
        <strain evidence="2 3">DSM 29506</strain>
    </source>
</reference>
<proteinExistence type="predicted"/>